<dbReference type="GO" id="GO:0004497">
    <property type="term" value="F:monooxygenase activity"/>
    <property type="evidence" value="ECO:0007669"/>
    <property type="project" value="UniProtKB-KW"/>
</dbReference>
<evidence type="ECO:0000256" key="2">
    <source>
        <dbReference type="ARBA" id="ARBA00005179"/>
    </source>
</evidence>
<evidence type="ECO:0000256" key="9">
    <source>
        <dbReference type="PIRSR" id="PIRSR602401-1"/>
    </source>
</evidence>
<name>A0A074S063_9AGAM</name>
<evidence type="ECO:0000256" key="10">
    <source>
        <dbReference type="RuleBase" id="RU000461"/>
    </source>
</evidence>
<dbReference type="EMBL" id="AZST01000270">
    <property type="protein sequence ID" value="KEP50258.1"/>
    <property type="molecule type" value="Genomic_DNA"/>
</dbReference>
<dbReference type="PRINTS" id="PR00385">
    <property type="entry name" value="P450"/>
</dbReference>
<dbReference type="PRINTS" id="PR00463">
    <property type="entry name" value="EP450I"/>
</dbReference>
<dbReference type="STRING" id="1423351.A0A074S063"/>
<dbReference type="OrthoDB" id="1470350at2759"/>
<dbReference type="Gene3D" id="1.10.630.10">
    <property type="entry name" value="Cytochrome P450"/>
    <property type="match status" value="1"/>
</dbReference>
<dbReference type="InterPro" id="IPR050121">
    <property type="entry name" value="Cytochrome_P450_monoxygenase"/>
</dbReference>
<dbReference type="CDD" id="cd11069">
    <property type="entry name" value="CYP_FUM15-like"/>
    <property type="match status" value="1"/>
</dbReference>
<evidence type="ECO:0000256" key="6">
    <source>
        <dbReference type="ARBA" id="ARBA00023002"/>
    </source>
</evidence>
<dbReference type="GO" id="GO:0020037">
    <property type="term" value="F:heme binding"/>
    <property type="evidence" value="ECO:0007669"/>
    <property type="project" value="InterPro"/>
</dbReference>
<evidence type="ECO:0000256" key="7">
    <source>
        <dbReference type="ARBA" id="ARBA00023004"/>
    </source>
</evidence>
<dbReference type="PANTHER" id="PTHR24305">
    <property type="entry name" value="CYTOCHROME P450"/>
    <property type="match status" value="1"/>
</dbReference>
<comment type="similarity">
    <text evidence="3 10">Belongs to the cytochrome P450 family.</text>
</comment>
<evidence type="ECO:0000256" key="3">
    <source>
        <dbReference type="ARBA" id="ARBA00010617"/>
    </source>
</evidence>
<feature type="binding site" description="axial binding residue" evidence="9">
    <location>
        <position position="518"/>
    </location>
    <ligand>
        <name>heme</name>
        <dbReference type="ChEBI" id="CHEBI:30413"/>
    </ligand>
    <ligandPart>
        <name>Fe</name>
        <dbReference type="ChEBI" id="CHEBI:18248"/>
    </ligandPart>
</feature>
<keyword evidence="8 10" id="KW-0503">Monooxygenase</keyword>
<proteinExistence type="inferred from homology"/>
<dbReference type="PROSITE" id="PS00086">
    <property type="entry name" value="CYTOCHROME_P450"/>
    <property type="match status" value="1"/>
</dbReference>
<evidence type="ECO:0000256" key="4">
    <source>
        <dbReference type="ARBA" id="ARBA00022617"/>
    </source>
</evidence>
<dbReference type="AlphaFoldDB" id="A0A074S063"/>
<dbReference type="HOGENOM" id="CLU_001570_5_11_1"/>
<accession>A0A074S063</accession>
<protein>
    <submittedName>
        <fullName evidence="11">Cytochrome P450 family protein</fullName>
    </submittedName>
</protein>
<reference evidence="11 12" key="1">
    <citation type="submission" date="2013-12" db="EMBL/GenBank/DDBJ databases">
        <authorList>
            <person name="Cubeta M."/>
            <person name="Pakala S."/>
            <person name="Fedorova N."/>
            <person name="Thomas E."/>
            <person name="Dean R."/>
            <person name="Jabaji S."/>
            <person name="Neate S."/>
            <person name="Toda T."/>
            <person name="Tavantzis S."/>
            <person name="Vilgalys R."/>
            <person name="Bharathan N."/>
            <person name="Pakala S."/>
            <person name="Losada L.S."/>
            <person name="Zafar N."/>
            <person name="Nierman W."/>
        </authorList>
    </citation>
    <scope>NUCLEOTIDE SEQUENCE [LARGE SCALE GENOMIC DNA]</scope>
    <source>
        <strain evidence="11 12">123E</strain>
    </source>
</reference>
<evidence type="ECO:0000256" key="5">
    <source>
        <dbReference type="ARBA" id="ARBA00022723"/>
    </source>
</evidence>
<dbReference type="GO" id="GO:0005506">
    <property type="term" value="F:iron ion binding"/>
    <property type="evidence" value="ECO:0007669"/>
    <property type="project" value="InterPro"/>
</dbReference>
<evidence type="ECO:0000256" key="8">
    <source>
        <dbReference type="ARBA" id="ARBA00023033"/>
    </source>
</evidence>
<dbReference type="InterPro" id="IPR017972">
    <property type="entry name" value="Cyt_P450_CS"/>
</dbReference>
<comment type="cofactor">
    <cofactor evidence="1 9">
        <name>heme</name>
        <dbReference type="ChEBI" id="CHEBI:30413"/>
    </cofactor>
</comment>
<evidence type="ECO:0000256" key="1">
    <source>
        <dbReference type="ARBA" id="ARBA00001971"/>
    </source>
</evidence>
<keyword evidence="4 9" id="KW-0349">Heme</keyword>
<keyword evidence="7 9" id="KW-0408">Iron</keyword>
<dbReference type="GO" id="GO:0016705">
    <property type="term" value="F:oxidoreductase activity, acting on paired donors, with incorporation or reduction of molecular oxygen"/>
    <property type="evidence" value="ECO:0007669"/>
    <property type="project" value="InterPro"/>
</dbReference>
<dbReference type="Pfam" id="PF00067">
    <property type="entry name" value="p450"/>
    <property type="match status" value="1"/>
</dbReference>
<dbReference type="SUPFAM" id="SSF48264">
    <property type="entry name" value="Cytochrome P450"/>
    <property type="match status" value="1"/>
</dbReference>
<evidence type="ECO:0000313" key="11">
    <source>
        <dbReference type="EMBL" id="KEP50258.1"/>
    </source>
</evidence>
<dbReference type="InterPro" id="IPR036396">
    <property type="entry name" value="Cyt_P450_sf"/>
</dbReference>
<keyword evidence="6 10" id="KW-0560">Oxidoreductase</keyword>
<keyword evidence="5 9" id="KW-0479">Metal-binding</keyword>
<keyword evidence="12" id="KW-1185">Reference proteome</keyword>
<gene>
    <name evidence="11" type="ORF">V565_083410</name>
</gene>
<dbReference type="InterPro" id="IPR001128">
    <property type="entry name" value="Cyt_P450"/>
</dbReference>
<comment type="pathway">
    <text evidence="2">Secondary metabolite biosynthesis.</text>
</comment>
<evidence type="ECO:0000313" key="12">
    <source>
        <dbReference type="Proteomes" id="UP000027456"/>
    </source>
</evidence>
<organism evidence="11 12">
    <name type="scientific">Rhizoctonia solani 123E</name>
    <dbReference type="NCBI Taxonomy" id="1423351"/>
    <lineage>
        <taxon>Eukaryota</taxon>
        <taxon>Fungi</taxon>
        <taxon>Dikarya</taxon>
        <taxon>Basidiomycota</taxon>
        <taxon>Agaricomycotina</taxon>
        <taxon>Agaricomycetes</taxon>
        <taxon>Cantharellales</taxon>
        <taxon>Ceratobasidiaceae</taxon>
        <taxon>Rhizoctonia</taxon>
    </lineage>
</organism>
<dbReference type="PANTHER" id="PTHR24305:SF166">
    <property type="entry name" value="CYTOCHROME P450 12A4, MITOCHONDRIAL-RELATED"/>
    <property type="match status" value="1"/>
</dbReference>
<dbReference type="Proteomes" id="UP000027456">
    <property type="component" value="Unassembled WGS sequence"/>
</dbReference>
<comment type="caution">
    <text evidence="11">The sequence shown here is derived from an EMBL/GenBank/DDBJ whole genome shotgun (WGS) entry which is preliminary data.</text>
</comment>
<dbReference type="InterPro" id="IPR002401">
    <property type="entry name" value="Cyt_P450_E_grp-I"/>
</dbReference>
<sequence>MSQPQLTFDLNRIQLLGNSVLKIFQNQPVGCTIALSVLTCLWYTFRHTLRSPAYPNIDGPPRKSFFSGHLFELFSPHNIAFHDHLQDTYGSVSKVYGEVGREDLYVSDPRFTHEVLVKSVDTVFRHPQYMYDINTAAFGLGLLSTAGDLHKGQRKMLNPVFTIKHMKSQRSFSGGLNDSLTPPYFSTQTATFNMIAQNMKTAMVKDLGGAKHKEIDVLRWCSATALELIGQAGLGHTFGIYEGKDSEYIHAVKNFLPALAKVRPFRALFPLIYRIVPAPLQRKLAEWVPNPHIRALKKIVDIQDKQAQDILTRKKEALKDKRTSEEMHDIMSVLLKANMEADEKDRLPEDQLLGQMNTLIFAGHETTSGALARILQLLASNPGIQDRLRAELEETPGTLSYDELNALPYLDALCRENLRLSPPAPVLERVALKDWVVPLRYPLKGKDGNAITEIKVRKGTRVYVGLREANRCKETWGEDADEFKPDRWLTDLPSSVTDAKTPGVYSSMMSFSAGPRACIGFKFSLLELKIVLSTLIKSFNFAPGTTEVTWLACGTMVPFPAGTKDYITEKKQPHMPLIVSVN</sequence>